<accession>A0A1X6YHD8</accession>
<dbReference type="EMBL" id="FWFP01000002">
    <property type="protein sequence ID" value="SLN19589.1"/>
    <property type="molecule type" value="Genomic_DNA"/>
</dbReference>
<dbReference type="Proteomes" id="UP000193778">
    <property type="component" value="Unassembled WGS sequence"/>
</dbReference>
<gene>
    <name evidence="1" type="ORF">RUM8411_00672</name>
</gene>
<proteinExistence type="predicted"/>
<keyword evidence="2" id="KW-1185">Reference proteome</keyword>
<organism evidence="1 2">
    <name type="scientific">Ruegeria meonggei</name>
    <dbReference type="NCBI Taxonomy" id="1446476"/>
    <lineage>
        <taxon>Bacteria</taxon>
        <taxon>Pseudomonadati</taxon>
        <taxon>Pseudomonadota</taxon>
        <taxon>Alphaproteobacteria</taxon>
        <taxon>Rhodobacterales</taxon>
        <taxon>Roseobacteraceae</taxon>
        <taxon>Ruegeria</taxon>
    </lineage>
</organism>
<evidence type="ECO:0000313" key="1">
    <source>
        <dbReference type="EMBL" id="SLN19589.1"/>
    </source>
</evidence>
<sequence>MAQLADLKMASLAGLILLAAAVGKPNEDRLGQVQPVLMKAPAIEIQILA</sequence>
<dbReference type="AlphaFoldDB" id="A0A1X6YHD8"/>
<dbReference type="RefSeq" id="WP_159453848.1">
    <property type="nucleotide sequence ID" value="NZ_FWFP01000002.1"/>
</dbReference>
<reference evidence="2" key="1">
    <citation type="submission" date="2017-03" db="EMBL/GenBank/DDBJ databases">
        <authorList>
            <person name="Rodrigo-Torres L."/>
            <person name="Arahal R.D."/>
            <person name="Lucena T."/>
        </authorList>
    </citation>
    <scope>NUCLEOTIDE SEQUENCE [LARGE SCALE GENOMIC DNA]</scope>
    <source>
        <strain evidence="2">CECT 8411</strain>
    </source>
</reference>
<name>A0A1X6YHD8_9RHOB</name>
<evidence type="ECO:0000313" key="2">
    <source>
        <dbReference type="Proteomes" id="UP000193778"/>
    </source>
</evidence>
<protein>
    <submittedName>
        <fullName evidence="1">Uncharacterized protein</fullName>
    </submittedName>
</protein>